<dbReference type="KEGG" id="cuo:CUROG_04840"/>
<dbReference type="InterPro" id="IPR006439">
    <property type="entry name" value="HAD-SF_hydro_IA"/>
</dbReference>
<dbReference type="NCBIfam" id="TIGR01509">
    <property type="entry name" value="HAD-SF-IA-v3"/>
    <property type="match status" value="1"/>
</dbReference>
<accession>A0A5J6ZBY4</accession>
<dbReference type="InterPro" id="IPR023198">
    <property type="entry name" value="PGP-like_dom2"/>
</dbReference>
<dbReference type="Pfam" id="PF13419">
    <property type="entry name" value="HAD_2"/>
    <property type="match status" value="1"/>
</dbReference>
<dbReference type="InterPro" id="IPR036412">
    <property type="entry name" value="HAD-like_sf"/>
</dbReference>
<keyword evidence="1" id="KW-0378">Hydrolase</keyword>
<sequence length="247" mass="27144">MPSILRGQRYSFMVNHIMKAILWDMDGTIVNTEHLWGDATYALAEEMGKPLIPEVRALTIGGTQEGTISLLSNYAGIPLTDASMQHWKGRIRSIMGELLAGDIEFRPQIPEILHEAHTEGLPMALVTNTTRDLTDIALASMYRKISEETFTFTLCGDEVDTGKPAPDIYLEAARRMRCKPDECLVVEDSSTGMTAAFTAGCRVIGIPVEEETVVPEEVTALDMLRPGAADLTGMGVKDLRNIYLQLG</sequence>
<dbReference type="SUPFAM" id="SSF56784">
    <property type="entry name" value="HAD-like"/>
    <property type="match status" value="1"/>
</dbReference>
<organism evidence="1 2">
    <name type="scientific">Corynebacterium urogenitale</name>
    <dbReference type="NCBI Taxonomy" id="2487892"/>
    <lineage>
        <taxon>Bacteria</taxon>
        <taxon>Bacillati</taxon>
        <taxon>Actinomycetota</taxon>
        <taxon>Actinomycetes</taxon>
        <taxon>Mycobacteriales</taxon>
        <taxon>Corynebacteriaceae</taxon>
        <taxon>Corynebacterium</taxon>
    </lineage>
</organism>
<dbReference type="GO" id="GO:0016787">
    <property type="term" value="F:hydrolase activity"/>
    <property type="evidence" value="ECO:0007669"/>
    <property type="project" value="UniProtKB-KW"/>
</dbReference>
<protein>
    <submittedName>
        <fullName evidence="1">Phosphorylated carbohydrates phosphatase</fullName>
        <ecNumber evidence="1">3.1.3.-</ecNumber>
    </submittedName>
</protein>
<proteinExistence type="predicted"/>
<dbReference type="CDD" id="cd07505">
    <property type="entry name" value="HAD_BPGM-like"/>
    <property type="match status" value="1"/>
</dbReference>
<dbReference type="PRINTS" id="PR00413">
    <property type="entry name" value="HADHALOGNASE"/>
</dbReference>
<dbReference type="PANTHER" id="PTHR18901:SF38">
    <property type="entry name" value="PSEUDOURIDINE-5'-PHOSPHATASE"/>
    <property type="match status" value="1"/>
</dbReference>
<keyword evidence="2" id="KW-1185">Reference proteome</keyword>
<gene>
    <name evidence="1" type="ORF">CUROG_04840</name>
</gene>
<dbReference type="EMBL" id="CP045032">
    <property type="protein sequence ID" value="QFQ02340.1"/>
    <property type="molecule type" value="Genomic_DNA"/>
</dbReference>
<dbReference type="SFLD" id="SFLDS00003">
    <property type="entry name" value="Haloacid_Dehalogenase"/>
    <property type="match status" value="1"/>
</dbReference>
<dbReference type="InterPro" id="IPR023214">
    <property type="entry name" value="HAD_sf"/>
</dbReference>
<dbReference type="Gene3D" id="3.40.50.1000">
    <property type="entry name" value="HAD superfamily/HAD-like"/>
    <property type="match status" value="1"/>
</dbReference>
<dbReference type="Proteomes" id="UP000326711">
    <property type="component" value="Chromosome"/>
</dbReference>
<dbReference type="PROSITE" id="PS01228">
    <property type="entry name" value="COF_1"/>
    <property type="match status" value="1"/>
</dbReference>
<evidence type="ECO:0000313" key="2">
    <source>
        <dbReference type="Proteomes" id="UP000326711"/>
    </source>
</evidence>
<evidence type="ECO:0000313" key="1">
    <source>
        <dbReference type="EMBL" id="QFQ02340.1"/>
    </source>
</evidence>
<dbReference type="InterPro" id="IPR041492">
    <property type="entry name" value="HAD_2"/>
</dbReference>
<name>A0A5J6ZBY4_9CORY</name>
<reference evidence="2" key="1">
    <citation type="submission" date="2019-10" db="EMBL/GenBank/DDBJ databases">
        <title>Complete genome sequence of Corynebacterium urogenitalis DSM 108747, isolated from the genital tract of a cow.</title>
        <authorList>
            <person name="Ruckert C."/>
            <person name="Ballas P."/>
            <person name="Wagener K."/>
            <person name="Drillich M."/>
            <person name="Kaempfer P."/>
            <person name="Busse H.-J."/>
            <person name="Ehling-Schulz M."/>
        </authorList>
    </citation>
    <scope>NUCLEOTIDE SEQUENCE [LARGE SCALE GENOMIC DNA]</scope>
    <source>
        <strain evidence="2">LMM 1652</strain>
    </source>
</reference>
<dbReference type="AlphaFoldDB" id="A0A5J6ZBY4"/>
<dbReference type="PANTHER" id="PTHR18901">
    <property type="entry name" value="2-DEOXYGLUCOSE-6-PHOSPHATE PHOSPHATASE 2"/>
    <property type="match status" value="1"/>
</dbReference>
<dbReference type="SFLD" id="SFLDG01129">
    <property type="entry name" value="C1.5:_HAD__Beta-PGM__Phosphata"/>
    <property type="match status" value="1"/>
</dbReference>
<dbReference type="Gene3D" id="1.10.150.240">
    <property type="entry name" value="Putative phosphatase, domain 2"/>
    <property type="match status" value="1"/>
</dbReference>
<dbReference type="EC" id="3.1.3.-" evidence="1"/>